<evidence type="ECO:0000313" key="2">
    <source>
        <dbReference type="Proteomes" id="UP000315734"/>
    </source>
</evidence>
<reference evidence="1 2" key="1">
    <citation type="submission" date="2019-05" db="EMBL/GenBank/DDBJ databases">
        <title>Complete genome sequence of sixteen phages from Abidjan, cote d'Ivoire, isolated on a single strain of Achromobacter xylosoxidans.</title>
        <authorList>
            <person name="Essoh C."/>
            <person name="Vernadet J.-P."/>
            <person name="Vergnaud G."/>
            <person name="Pourcel C."/>
        </authorList>
    </citation>
    <scope>NUCLEOTIDE SEQUENCE [LARGE SCALE GENOMIC DNA]</scope>
</reference>
<dbReference type="Pfam" id="PF02511">
    <property type="entry name" value="Thy1"/>
    <property type="match status" value="1"/>
</dbReference>
<dbReference type="EMBL" id="MK962641">
    <property type="protein sequence ID" value="QDH84739.1"/>
    <property type="molecule type" value="Genomic_DNA"/>
</dbReference>
<dbReference type="Proteomes" id="UP000315734">
    <property type="component" value="Segment"/>
</dbReference>
<dbReference type="InterPro" id="IPR003669">
    <property type="entry name" value="Thymidylate_synthase_ThyX"/>
</dbReference>
<dbReference type="GO" id="GO:0050660">
    <property type="term" value="F:flavin adenine dinucleotide binding"/>
    <property type="evidence" value="ECO:0007669"/>
    <property type="project" value="InterPro"/>
</dbReference>
<dbReference type="PANTHER" id="PTHR34934">
    <property type="entry name" value="FLAVIN-DEPENDENT THYMIDYLATE SYNTHASE"/>
    <property type="match status" value="1"/>
</dbReference>
<dbReference type="SUPFAM" id="SSF69796">
    <property type="entry name" value="Thymidylate synthase-complementing protein Thy1"/>
    <property type="match status" value="1"/>
</dbReference>
<name>A0A514CW82_9CAUD</name>
<gene>
    <name evidence="1" type="ORF">Axy24_040</name>
</gene>
<dbReference type="InterPro" id="IPR036098">
    <property type="entry name" value="Thymidylate_synthase_ThyX_sf"/>
</dbReference>
<dbReference type="PROSITE" id="PS51331">
    <property type="entry name" value="THYX"/>
    <property type="match status" value="1"/>
</dbReference>
<dbReference type="GO" id="GO:0004799">
    <property type="term" value="F:thymidylate synthase activity"/>
    <property type="evidence" value="ECO:0007669"/>
    <property type="project" value="TreeGrafter"/>
</dbReference>
<accession>A0A514CW82</accession>
<organism evidence="1 2">
    <name type="scientific">Achromobacter phage vB_AxyP_19-32_Axy24</name>
    <dbReference type="NCBI Taxonomy" id="2591048"/>
    <lineage>
        <taxon>Viruses</taxon>
        <taxon>Duplodnaviria</taxon>
        <taxon>Heunggongvirae</taxon>
        <taxon>Uroviricota</taxon>
        <taxon>Caudoviricetes</taxon>
        <taxon>Schitoviridae</taxon>
        <taxon>Rothmandenesvirinae</taxon>
        <taxon>Dongdastvirus</taxon>
        <taxon>Dongdastvirus Axy24</taxon>
    </lineage>
</organism>
<evidence type="ECO:0008006" key="3">
    <source>
        <dbReference type="Google" id="ProtNLM"/>
    </source>
</evidence>
<keyword evidence="2" id="KW-1185">Reference proteome</keyword>
<proteinExistence type="predicted"/>
<dbReference type="GO" id="GO:0070402">
    <property type="term" value="F:NADPH binding"/>
    <property type="evidence" value="ECO:0007669"/>
    <property type="project" value="TreeGrafter"/>
</dbReference>
<sequence length="309" mass="35089">MSQIKATVIADSISPHGIRLTTFELVYHRYIHSEFMTHRMVSKNSASSRAIPTAKLLEQVRTNPMMPIHWGQNQKGMQAGQELTARGREEAEDRWLWAAGQAADAAEGMLEAGLHKQIANRVLEPFVAMRVIATATEWNNFFHLRDHPDAQPEIQELAKQMRIAREAATPTLLHPGMWHLPYVTPKTTVEVHNHLKHGRITRDEPRPAEVLTLLKQISVARCARVSYNNFEGRPSTIEEDLALFDKLVGSSPLHASPTEHQATPDTQTEVIDRHQYVDPYMEWNNPQLHGNLKGWIQYRKMLSGENVPG</sequence>
<dbReference type="PANTHER" id="PTHR34934:SF1">
    <property type="entry name" value="FLAVIN-DEPENDENT THYMIDYLATE SYNTHASE"/>
    <property type="match status" value="1"/>
</dbReference>
<dbReference type="GO" id="GO:0050797">
    <property type="term" value="F:thymidylate synthase (FAD) activity"/>
    <property type="evidence" value="ECO:0007669"/>
    <property type="project" value="InterPro"/>
</dbReference>
<dbReference type="GO" id="GO:0006231">
    <property type="term" value="P:dTMP biosynthetic process"/>
    <property type="evidence" value="ECO:0007669"/>
    <property type="project" value="InterPro"/>
</dbReference>
<protein>
    <recommendedName>
        <fullName evidence="3">Thymidylate synthase</fullName>
    </recommendedName>
</protein>
<evidence type="ECO:0000313" key="1">
    <source>
        <dbReference type="EMBL" id="QDH84739.1"/>
    </source>
</evidence>
<dbReference type="Gene3D" id="3.30.1360.170">
    <property type="match status" value="1"/>
</dbReference>